<dbReference type="Proteomes" id="UP000241848">
    <property type="component" value="Unassembled WGS sequence"/>
</dbReference>
<sequence length="119" mass="13911">MTVDDVRRVCQETFPELVREVYIQDSRRNRIRIILVDGSFIDIHQYPEQRYSVHWERQGVSYRFNNAPHWDHIETAPHHFHDADQSVHPSPIAGITPSDITKVLQFVAGHLVDKPVEDS</sequence>
<organism evidence="1 2">
    <name type="scientific">Sulfobacillus acidophilus</name>
    <dbReference type="NCBI Taxonomy" id="53633"/>
    <lineage>
        <taxon>Bacteria</taxon>
        <taxon>Bacillati</taxon>
        <taxon>Bacillota</taxon>
        <taxon>Clostridia</taxon>
        <taxon>Eubacteriales</taxon>
        <taxon>Clostridiales Family XVII. Incertae Sedis</taxon>
        <taxon>Sulfobacillus</taxon>
    </lineage>
</organism>
<name>A0A2T2WGU4_9FIRM</name>
<dbReference type="Pfam" id="PF20126">
    <property type="entry name" value="TumE"/>
    <property type="match status" value="1"/>
</dbReference>
<proteinExistence type="predicted"/>
<dbReference type="EMBL" id="PXYV01000033">
    <property type="protein sequence ID" value="PSR21462.1"/>
    <property type="molecule type" value="Genomic_DNA"/>
</dbReference>
<accession>A0A2T2WGU4</accession>
<dbReference type="AlphaFoldDB" id="A0A2T2WGU4"/>
<protein>
    <submittedName>
        <fullName evidence="1">Uncharacterized protein</fullName>
    </submittedName>
</protein>
<evidence type="ECO:0000313" key="2">
    <source>
        <dbReference type="Proteomes" id="UP000241848"/>
    </source>
</evidence>
<reference evidence="1 2" key="1">
    <citation type="journal article" date="2014" name="BMC Genomics">
        <title>Comparison of environmental and isolate Sulfobacillus genomes reveals diverse carbon, sulfur, nitrogen, and hydrogen metabolisms.</title>
        <authorList>
            <person name="Justice N.B."/>
            <person name="Norman A."/>
            <person name="Brown C.T."/>
            <person name="Singh A."/>
            <person name="Thomas B.C."/>
            <person name="Banfield J.F."/>
        </authorList>
    </citation>
    <scope>NUCLEOTIDE SEQUENCE [LARGE SCALE GENOMIC DNA]</scope>
    <source>
        <strain evidence="1">AMDSBA3</strain>
    </source>
</reference>
<gene>
    <name evidence="1" type="ORF">C7B45_10560</name>
</gene>
<comment type="caution">
    <text evidence="1">The sequence shown here is derived from an EMBL/GenBank/DDBJ whole genome shotgun (WGS) entry which is preliminary data.</text>
</comment>
<evidence type="ECO:0000313" key="1">
    <source>
        <dbReference type="EMBL" id="PSR21462.1"/>
    </source>
</evidence>
<dbReference type="InterPro" id="IPR045397">
    <property type="entry name" value="TumE-like"/>
</dbReference>